<proteinExistence type="predicted"/>
<reference evidence="1" key="1">
    <citation type="submission" date="2018-02" db="EMBL/GenBank/DDBJ databases">
        <title>Rhizophora mucronata_Transcriptome.</title>
        <authorList>
            <person name="Meera S.P."/>
            <person name="Sreeshan A."/>
            <person name="Augustine A."/>
        </authorList>
    </citation>
    <scope>NUCLEOTIDE SEQUENCE</scope>
    <source>
        <tissue evidence="1">Leaf</tissue>
    </source>
</reference>
<organism evidence="1">
    <name type="scientific">Rhizophora mucronata</name>
    <name type="common">Asiatic mangrove</name>
    <dbReference type="NCBI Taxonomy" id="61149"/>
    <lineage>
        <taxon>Eukaryota</taxon>
        <taxon>Viridiplantae</taxon>
        <taxon>Streptophyta</taxon>
        <taxon>Embryophyta</taxon>
        <taxon>Tracheophyta</taxon>
        <taxon>Spermatophyta</taxon>
        <taxon>Magnoliopsida</taxon>
        <taxon>eudicotyledons</taxon>
        <taxon>Gunneridae</taxon>
        <taxon>Pentapetalae</taxon>
        <taxon>rosids</taxon>
        <taxon>fabids</taxon>
        <taxon>Malpighiales</taxon>
        <taxon>Rhizophoraceae</taxon>
        <taxon>Rhizophora</taxon>
    </lineage>
</organism>
<dbReference type="EMBL" id="GGEC01086548">
    <property type="protein sequence ID" value="MBX67032.1"/>
    <property type="molecule type" value="Transcribed_RNA"/>
</dbReference>
<protein>
    <submittedName>
        <fullName evidence="1">Uncharacterized protein</fullName>
    </submittedName>
</protein>
<dbReference type="AlphaFoldDB" id="A0A2P2QJ57"/>
<evidence type="ECO:0000313" key="1">
    <source>
        <dbReference type="EMBL" id="MBX67032.1"/>
    </source>
</evidence>
<accession>A0A2P2QJ57</accession>
<name>A0A2P2QJ57_RHIMU</name>
<sequence length="35" mass="3999">MNLWSQTLLGSAISIYFCHSIDLSLRLDLYPNEIA</sequence>